<organism evidence="1 2">
    <name type="scientific">Populus alba</name>
    <name type="common">White poplar</name>
    <dbReference type="NCBI Taxonomy" id="43335"/>
    <lineage>
        <taxon>Eukaryota</taxon>
        <taxon>Viridiplantae</taxon>
        <taxon>Streptophyta</taxon>
        <taxon>Embryophyta</taxon>
        <taxon>Tracheophyta</taxon>
        <taxon>Spermatophyta</taxon>
        <taxon>Magnoliopsida</taxon>
        <taxon>eudicotyledons</taxon>
        <taxon>Gunneridae</taxon>
        <taxon>Pentapetalae</taxon>
        <taxon>rosids</taxon>
        <taxon>fabids</taxon>
        <taxon>Malpighiales</taxon>
        <taxon>Salicaceae</taxon>
        <taxon>Saliceae</taxon>
        <taxon>Populus</taxon>
    </lineage>
</organism>
<reference evidence="1 2" key="1">
    <citation type="journal article" date="2024" name="Plant Biotechnol. J.">
        <title>Genome and CRISPR/Cas9 system of a widespread forest tree (Populus alba) in the world.</title>
        <authorList>
            <person name="Liu Y.J."/>
            <person name="Jiang P.F."/>
            <person name="Han X.M."/>
            <person name="Li X.Y."/>
            <person name="Wang H.M."/>
            <person name="Wang Y.J."/>
            <person name="Wang X.X."/>
            <person name="Zeng Q.Y."/>
        </authorList>
    </citation>
    <scope>NUCLEOTIDE SEQUENCE [LARGE SCALE GENOMIC DNA]</scope>
    <source>
        <strain evidence="2">cv. PAL-ZL1</strain>
    </source>
</reference>
<proteinExistence type="predicted"/>
<protein>
    <submittedName>
        <fullName evidence="1">Uncharacterized protein</fullName>
    </submittedName>
</protein>
<name>A0ACC4AI65_POPAL</name>
<accession>A0ACC4AI65</accession>
<sequence length="106" mass="11312">MGKQPVKVKAVVYALSPFQQKVCAKLPGKGEVGTQVPLLEGGSGFWQASEVISMSDTSPVPRVEDDLSLSSYCKAAKLNPTNARAWQLSNNGMKSNPSTRINTQGC</sequence>
<comment type="caution">
    <text evidence="1">The sequence shown here is derived from an EMBL/GenBank/DDBJ whole genome shotgun (WGS) entry which is preliminary data.</text>
</comment>
<keyword evidence="2" id="KW-1185">Reference proteome</keyword>
<evidence type="ECO:0000313" key="2">
    <source>
        <dbReference type="Proteomes" id="UP000309997"/>
    </source>
</evidence>
<dbReference type="EMBL" id="RCHU02000019">
    <property type="protein sequence ID" value="KAL3565899.1"/>
    <property type="molecule type" value="Genomic_DNA"/>
</dbReference>
<dbReference type="Proteomes" id="UP000309997">
    <property type="component" value="Unassembled WGS sequence"/>
</dbReference>
<gene>
    <name evidence="1" type="ORF">D5086_033945</name>
</gene>
<evidence type="ECO:0000313" key="1">
    <source>
        <dbReference type="EMBL" id="KAL3565899.1"/>
    </source>
</evidence>